<evidence type="ECO:0000256" key="1">
    <source>
        <dbReference type="SAM" id="Phobius"/>
    </source>
</evidence>
<dbReference type="EMBL" id="FOYU01000001">
    <property type="protein sequence ID" value="SFR38218.1"/>
    <property type="molecule type" value="Genomic_DNA"/>
</dbReference>
<dbReference type="AlphaFoldDB" id="A0A1I6G7N3"/>
<dbReference type="Proteomes" id="UP000199424">
    <property type="component" value="Unassembled WGS sequence"/>
</dbReference>
<keyword evidence="1" id="KW-0472">Membrane</keyword>
<dbReference type="RefSeq" id="WP_092854535.1">
    <property type="nucleotide sequence ID" value="NZ_FOYU01000001.1"/>
</dbReference>
<organism evidence="2 3">
    <name type="scientific">Pseudidiomarina maritima</name>
    <dbReference type="NCBI Taxonomy" id="519453"/>
    <lineage>
        <taxon>Bacteria</taxon>
        <taxon>Pseudomonadati</taxon>
        <taxon>Pseudomonadota</taxon>
        <taxon>Gammaproteobacteria</taxon>
        <taxon>Alteromonadales</taxon>
        <taxon>Idiomarinaceae</taxon>
        <taxon>Pseudidiomarina</taxon>
    </lineage>
</organism>
<protein>
    <submittedName>
        <fullName evidence="2">Uncharacterized protein</fullName>
    </submittedName>
</protein>
<proteinExistence type="predicted"/>
<keyword evidence="1" id="KW-1133">Transmembrane helix</keyword>
<accession>A0A1I6G7N3</accession>
<name>A0A1I6G7N3_9GAMM</name>
<evidence type="ECO:0000313" key="2">
    <source>
        <dbReference type="EMBL" id="SFR38218.1"/>
    </source>
</evidence>
<reference evidence="3" key="1">
    <citation type="submission" date="2016-10" db="EMBL/GenBank/DDBJ databases">
        <authorList>
            <person name="Varghese N."/>
            <person name="Submissions S."/>
        </authorList>
    </citation>
    <scope>NUCLEOTIDE SEQUENCE [LARGE SCALE GENOMIC DNA]</scope>
    <source>
        <strain evidence="3">CGMCC 1.7285</strain>
    </source>
</reference>
<feature type="transmembrane region" description="Helical" evidence="1">
    <location>
        <begin position="14"/>
        <end position="35"/>
    </location>
</feature>
<sequence>MGLVRFVSRATRRLGLWFLAAGITLAVLFTAVLIYKLTVFEPDPPVVANCQSLQLITTTDSAAEIHVYECQRGSTNNNWQSFEVWLYEPKVNEWLRIATAEQGPCLTVSWQRQGELIIHHGHSRGDLNIAKASVIYNDANGRPATISVTTQREEKECPL</sequence>
<keyword evidence="1" id="KW-0812">Transmembrane</keyword>
<keyword evidence="3" id="KW-1185">Reference proteome</keyword>
<evidence type="ECO:0000313" key="3">
    <source>
        <dbReference type="Proteomes" id="UP000199424"/>
    </source>
</evidence>
<gene>
    <name evidence="2" type="ORF">SAMN04488070_0267</name>
</gene>